<dbReference type="Proteomes" id="UP001595900">
    <property type="component" value="Unassembled WGS sequence"/>
</dbReference>
<accession>A0ABV8Q3B4</accession>
<evidence type="ECO:0000256" key="1">
    <source>
        <dbReference type="SAM" id="MobiDB-lite"/>
    </source>
</evidence>
<evidence type="ECO:0000256" key="2">
    <source>
        <dbReference type="SAM" id="SignalP"/>
    </source>
</evidence>
<dbReference type="SMART" id="SM00900">
    <property type="entry name" value="FMN_bind"/>
    <property type="match status" value="1"/>
</dbReference>
<protein>
    <submittedName>
        <fullName evidence="4">FMN-binding protein</fullName>
    </submittedName>
</protein>
<keyword evidence="2" id="KW-0732">Signal</keyword>
<keyword evidence="5" id="KW-1185">Reference proteome</keyword>
<evidence type="ECO:0000313" key="5">
    <source>
        <dbReference type="Proteomes" id="UP001595900"/>
    </source>
</evidence>
<dbReference type="InterPro" id="IPR007329">
    <property type="entry name" value="FMN-bd"/>
</dbReference>
<reference evidence="5" key="1">
    <citation type="journal article" date="2019" name="Int. J. Syst. Evol. Microbiol.">
        <title>The Global Catalogue of Microorganisms (GCM) 10K type strain sequencing project: providing services to taxonomists for standard genome sequencing and annotation.</title>
        <authorList>
            <consortium name="The Broad Institute Genomics Platform"/>
            <consortium name="The Broad Institute Genome Sequencing Center for Infectious Disease"/>
            <person name="Wu L."/>
            <person name="Ma J."/>
        </authorList>
    </citation>
    <scope>NUCLEOTIDE SEQUENCE [LARGE SCALE GENOMIC DNA]</scope>
    <source>
        <strain evidence="5">CGMCC 1.10363</strain>
    </source>
</reference>
<feature type="region of interest" description="Disordered" evidence="1">
    <location>
        <begin position="34"/>
        <end position="92"/>
    </location>
</feature>
<feature type="compositionally biased region" description="Low complexity" evidence="1">
    <location>
        <begin position="50"/>
        <end position="76"/>
    </location>
</feature>
<name>A0ABV8Q3B4_9MICO</name>
<feature type="domain" description="FMN-binding" evidence="3">
    <location>
        <begin position="96"/>
        <end position="173"/>
    </location>
</feature>
<feature type="chain" id="PRO_5047185235" evidence="2">
    <location>
        <begin position="24"/>
        <end position="174"/>
    </location>
</feature>
<dbReference type="Gene3D" id="3.90.1010.20">
    <property type="match status" value="1"/>
</dbReference>
<sequence>MSRKWRGTALFAVIMAGVSVTVAGRLATGGGASGSPVLTPQAGATDAAQPSPTASGTPSTGSGSAPGTGAAPSAGTSGSGASGGATTVTGDVEQTQFGPVQVSLTYSGSKITSVQTLQAPTGTGRDEMLTNYAVPQLEHEVISSQSARVDTISGATYTSGGYLASVQSAIDKHQ</sequence>
<organism evidence="4 5">
    <name type="scientific">Gryllotalpicola reticulitermitis</name>
    <dbReference type="NCBI Taxonomy" id="1184153"/>
    <lineage>
        <taxon>Bacteria</taxon>
        <taxon>Bacillati</taxon>
        <taxon>Actinomycetota</taxon>
        <taxon>Actinomycetes</taxon>
        <taxon>Micrococcales</taxon>
        <taxon>Microbacteriaceae</taxon>
        <taxon>Gryllotalpicola</taxon>
    </lineage>
</organism>
<dbReference type="RefSeq" id="WP_390226762.1">
    <property type="nucleotide sequence ID" value="NZ_JBHSCN010000002.1"/>
</dbReference>
<evidence type="ECO:0000313" key="4">
    <source>
        <dbReference type="EMBL" id="MFC4241986.1"/>
    </source>
</evidence>
<dbReference type="Pfam" id="PF04205">
    <property type="entry name" value="FMN_bind"/>
    <property type="match status" value="1"/>
</dbReference>
<feature type="signal peptide" evidence="2">
    <location>
        <begin position="1"/>
        <end position="23"/>
    </location>
</feature>
<evidence type="ECO:0000259" key="3">
    <source>
        <dbReference type="SMART" id="SM00900"/>
    </source>
</evidence>
<gene>
    <name evidence="4" type="ORF">ACFOYW_01265</name>
</gene>
<dbReference type="EMBL" id="JBHSCN010000002">
    <property type="protein sequence ID" value="MFC4241986.1"/>
    <property type="molecule type" value="Genomic_DNA"/>
</dbReference>
<proteinExistence type="predicted"/>
<comment type="caution">
    <text evidence="4">The sequence shown here is derived from an EMBL/GenBank/DDBJ whole genome shotgun (WGS) entry which is preliminary data.</text>
</comment>